<dbReference type="EMBL" id="MF974563">
    <property type="protein sequence ID" value="AUF82049.1"/>
    <property type="molecule type" value="Genomic_DNA"/>
</dbReference>
<organism evidence="1">
    <name type="scientific">Cryptophlebia leucotreta granulosis virus</name>
    <name type="common">ClGV</name>
    <name type="synonym">Cryptophlebia leucotreta granulovirus</name>
    <dbReference type="NCBI Taxonomy" id="35254"/>
    <lineage>
        <taxon>Viruses</taxon>
        <taxon>Viruses incertae sedis</taxon>
        <taxon>Naldaviricetes</taxon>
        <taxon>Lefavirales</taxon>
        <taxon>Baculoviridae</taxon>
        <taxon>Betabaculovirus</taxon>
        <taxon>Betabaculovirus cryleucotretae</taxon>
    </lineage>
</organism>
<organismHost>
    <name type="scientific">Tortricidae</name>
    <dbReference type="NCBI Taxonomy" id="7139"/>
</organismHost>
<reference evidence="1" key="1">
    <citation type="journal article" date="2017" name="Int. J. Mol. Sci.">
        <title>Genome Analysis and Genetic Stability of the Cryptophlebia leucotreta Granulovirus (CrleGV-SA) after 15 Years of Commercial Use as a Biopesticide.</title>
        <authorList>
            <person name="van der Merwe M."/>
            <person name="Jukes M.D."/>
            <person name="Rabalski L."/>
            <person name="Knox C."/>
            <person name="Opoku-Debrah J.K."/>
            <person name="Moore S.D."/>
            <person name="Krejmer-Rabalska M."/>
            <person name="Szewczyk B."/>
            <person name="Hill M.P."/>
        </authorList>
    </citation>
    <scope>NUCLEOTIDE SEQUENCE</scope>
    <source>
        <strain evidence="1">CrleGV-SA</strain>
    </source>
</reference>
<evidence type="ECO:0000313" key="1">
    <source>
        <dbReference type="EMBL" id="AUF82049.1"/>
    </source>
</evidence>
<accession>A0A2H4ZKF0</accession>
<proteinExistence type="predicted"/>
<name>A0A2H4ZKF0_GVCL</name>
<protein>
    <submittedName>
        <fullName evidence="1">Uncharacterized protein</fullName>
    </submittedName>
</protein>
<sequence>MNFDFLKDLVSLNPIKTSYVSNNLRSIFNFIVDDHIKEKELNSNNQTLLEKLHKIFSLFLSNNLDTELLYNLFGRNLDLTNKQFYYLYDKIKKDVFTINLIESVCSIIENINNTDNIKGVLINTIDDQNGFANTSTFLIRECNNAAKIK</sequence>